<dbReference type="EMBL" id="UINC01001073">
    <property type="protein sequence ID" value="SUZ69874.1"/>
    <property type="molecule type" value="Genomic_DNA"/>
</dbReference>
<sequence>VNNKTVLISSLASWILLGCAGTEINGSSIPTTSIELEQRVEKIERITQNSGLLNLSLRLDELEMQINELQGQLEQLSYLEQKNLDTQRSRYIDLDDRIQDLERTISAMISLSSLNRDQNLVVVGLPIPNGTDNDNYQAAFDFLKNEQYDSAALAFQQFLVVFPKSQLADNAQYWLAESYYAGEQFEIAIEQFSIVTNKYPRSRKVPDAMLKIGYCYYELSNYENAIKYLNQVIEDFPDTSHSRNAEQRLKIINEINR</sequence>
<dbReference type="Pfam" id="PF13432">
    <property type="entry name" value="TPR_16"/>
    <property type="match status" value="1"/>
</dbReference>
<dbReference type="Gene3D" id="1.20.5.110">
    <property type="match status" value="1"/>
</dbReference>
<dbReference type="NCBIfam" id="TIGR02795">
    <property type="entry name" value="tol_pal_ybgF"/>
    <property type="match status" value="1"/>
</dbReference>
<dbReference type="InterPro" id="IPR014162">
    <property type="entry name" value="CpoB_C"/>
</dbReference>
<feature type="domain" description="YbgF trimerisation" evidence="2">
    <location>
        <begin position="36"/>
        <end position="104"/>
    </location>
</feature>
<feature type="coiled-coil region" evidence="1">
    <location>
        <begin position="52"/>
        <end position="104"/>
    </location>
</feature>
<organism evidence="3">
    <name type="scientific">marine metagenome</name>
    <dbReference type="NCBI Taxonomy" id="408172"/>
    <lineage>
        <taxon>unclassified sequences</taxon>
        <taxon>metagenomes</taxon>
        <taxon>ecological metagenomes</taxon>
    </lineage>
</organism>
<name>A0A381PT84_9ZZZZ</name>
<dbReference type="Pfam" id="PF13174">
    <property type="entry name" value="TPR_6"/>
    <property type="match status" value="1"/>
</dbReference>
<dbReference type="InterPro" id="IPR032519">
    <property type="entry name" value="YbgF_tri"/>
</dbReference>
<dbReference type="HAMAP" id="MF_02066">
    <property type="entry name" value="CpoB"/>
    <property type="match status" value="1"/>
</dbReference>
<dbReference type="Gene3D" id="1.25.40.10">
    <property type="entry name" value="Tetratricopeptide repeat domain"/>
    <property type="match status" value="1"/>
</dbReference>
<dbReference type="GO" id="GO:0051301">
    <property type="term" value="P:cell division"/>
    <property type="evidence" value="ECO:0007669"/>
    <property type="project" value="InterPro"/>
</dbReference>
<dbReference type="Pfam" id="PF16331">
    <property type="entry name" value="TolA_bind_tri"/>
    <property type="match status" value="1"/>
</dbReference>
<dbReference type="InterPro" id="IPR034706">
    <property type="entry name" value="CpoB"/>
</dbReference>
<evidence type="ECO:0000313" key="3">
    <source>
        <dbReference type="EMBL" id="SUZ69874.1"/>
    </source>
</evidence>
<dbReference type="InterPro" id="IPR019734">
    <property type="entry name" value="TPR_rpt"/>
</dbReference>
<keyword evidence="1" id="KW-0175">Coiled coil</keyword>
<dbReference type="InterPro" id="IPR011990">
    <property type="entry name" value="TPR-like_helical_dom_sf"/>
</dbReference>
<reference evidence="3" key="1">
    <citation type="submission" date="2018-05" db="EMBL/GenBank/DDBJ databases">
        <authorList>
            <person name="Lanie J.A."/>
            <person name="Ng W.-L."/>
            <person name="Kazmierczak K.M."/>
            <person name="Andrzejewski T.M."/>
            <person name="Davidsen T.M."/>
            <person name="Wayne K.J."/>
            <person name="Tettelin H."/>
            <person name="Glass J.I."/>
            <person name="Rusch D."/>
            <person name="Podicherti R."/>
            <person name="Tsui H.-C.T."/>
            <person name="Winkler M.E."/>
        </authorList>
    </citation>
    <scope>NUCLEOTIDE SEQUENCE</scope>
</reference>
<accession>A0A381PT84</accession>
<gene>
    <name evidence="3" type="ORF">METZ01_LOCUS22728</name>
</gene>
<dbReference type="PROSITE" id="PS50005">
    <property type="entry name" value="TPR"/>
    <property type="match status" value="1"/>
</dbReference>
<evidence type="ECO:0000256" key="1">
    <source>
        <dbReference type="SAM" id="Coils"/>
    </source>
</evidence>
<dbReference type="GO" id="GO:0070206">
    <property type="term" value="P:protein trimerization"/>
    <property type="evidence" value="ECO:0007669"/>
    <property type="project" value="InterPro"/>
</dbReference>
<protein>
    <recommendedName>
        <fullName evidence="2">YbgF trimerisation domain-containing protein</fullName>
    </recommendedName>
</protein>
<dbReference type="SUPFAM" id="SSF48452">
    <property type="entry name" value="TPR-like"/>
    <property type="match status" value="1"/>
</dbReference>
<feature type="non-terminal residue" evidence="3">
    <location>
        <position position="1"/>
    </location>
</feature>
<proteinExistence type="inferred from homology"/>
<evidence type="ECO:0000259" key="2">
    <source>
        <dbReference type="Pfam" id="PF16331"/>
    </source>
</evidence>
<dbReference type="AlphaFoldDB" id="A0A381PT84"/>